<organism evidence="19 20">
    <name type="scientific">Verrucomicrobia subdivision 6 bacterium BACL9 MAG-120507-bin52</name>
    <dbReference type="NCBI Taxonomy" id="1655590"/>
    <lineage>
        <taxon>Bacteria</taxon>
        <taxon>Pseudomonadati</taxon>
        <taxon>Verrucomicrobiota</taxon>
        <taxon>Verrucomicrobiia</taxon>
        <taxon>Verrucomicrobiales</taxon>
        <taxon>Verrucomicrobia subdivision 6</taxon>
    </lineage>
</organism>
<proteinExistence type="inferred from homology"/>
<dbReference type="HAMAP" id="MF_00281">
    <property type="entry name" value="Phe_tRNA_synth_alpha1"/>
    <property type="match status" value="1"/>
</dbReference>
<dbReference type="SUPFAM" id="SSF55681">
    <property type="entry name" value="Class II aaRS and biotin synthetases"/>
    <property type="match status" value="1"/>
</dbReference>
<dbReference type="GO" id="GO:0005524">
    <property type="term" value="F:ATP binding"/>
    <property type="evidence" value="ECO:0007669"/>
    <property type="project" value="UniProtKB-KW"/>
</dbReference>
<dbReference type="CDD" id="cd00496">
    <property type="entry name" value="PheRS_alpha_core"/>
    <property type="match status" value="1"/>
</dbReference>
<comment type="caution">
    <text evidence="19">The sequence shown here is derived from an EMBL/GenBank/DDBJ whole genome shotgun (WGS) entry which is preliminary data.</text>
</comment>
<dbReference type="EC" id="6.1.1.20" evidence="5"/>
<feature type="region of interest" description="Disordered" evidence="17">
    <location>
        <begin position="75"/>
        <end position="102"/>
    </location>
</feature>
<dbReference type="Pfam" id="PF01409">
    <property type="entry name" value="tRNA-synt_2d"/>
    <property type="match status" value="1"/>
</dbReference>
<dbReference type="EMBL" id="LIBO01000049">
    <property type="protein sequence ID" value="KRO62644.1"/>
    <property type="molecule type" value="Genomic_DNA"/>
</dbReference>
<comment type="catalytic activity">
    <reaction evidence="16">
        <text>tRNA(Phe) + L-phenylalanine + ATP = L-phenylalanyl-tRNA(Phe) + AMP + diphosphate + H(+)</text>
        <dbReference type="Rhea" id="RHEA:19413"/>
        <dbReference type="Rhea" id="RHEA-COMP:9668"/>
        <dbReference type="Rhea" id="RHEA-COMP:9699"/>
        <dbReference type="ChEBI" id="CHEBI:15378"/>
        <dbReference type="ChEBI" id="CHEBI:30616"/>
        <dbReference type="ChEBI" id="CHEBI:33019"/>
        <dbReference type="ChEBI" id="CHEBI:58095"/>
        <dbReference type="ChEBI" id="CHEBI:78442"/>
        <dbReference type="ChEBI" id="CHEBI:78531"/>
        <dbReference type="ChEBI" id="CHEBI:456215"/>
        <dbReference type="EC" id="6.1.1.20"/>
    </reaction>
</comment>
<keyword evidence="14" id="KW-0030">Aminoacyl-tRNA synthetase</keyword>
<dbReference type="InterPro" id="IPR010978">
    <property type="entry name" value="tRNA-bd_arm"/>
</dbReference>
<evidence type="ECO:0000256" key="1">
    <source>
        <dbReference type="ARBA" id="ARBA00001946"/>
    </source>
</evidence>
<evidence type="ECO:0000256" key="11">
    <source>
        <dbReference type="ARBA" id="ARBA00022840"/>
    </source>
</evidence>
<name>A0A0R2RIY0_9BACT</name>
<evidence type="ECO:0000256" key="5">
    <source>
        <dbReference type="ARBA" id="ARBA00012814"/>
    </source>
</evidence>
<dbReference type="GO" id="GO:0006432">
    <property type="term" value="P:phenylalanyl-tRNA aminoacylation"/>
    <property type="evidence" value="ECO:0007669"/>
    <property type="project" value="InterPro"/>
</dbReference>
<dbReference type="Pfam" id="PF02912">
    <property type="entry name" value="Phe_tRNA-synt_N"/>
    <property type="match status" value="1"/>
</dbReference>
<reference evidence="19 20" key="1">
    <citation type="submission" date="2015-10" db="EMBL/GenBank/DDBJ databases">
        <title>Metagenome-Assembled Genomes uncover a global brackish microbiome.</title>
        <authorList>
            <person name="Hugerth L.W."/>
            <person name="Larsson J."/>
            <person name="Alneberg J."/>
            <person name="Lindh M.V."/>
            <person name="Legrand C."/>
            <person name="Pinhassi J."/>
            <person name="Andersson A.F."/>
        </authorList>
    </citation>
    <scope>NUCLEOTIDE SEQUENCE [LARGE SCALE GENOMIC DNA]</scope>
    <source>
        <strain evidence="19">BACL18 MAG-120507-bin52</strain>
    </source>
</reference>
<dbReference type="GO" id="GO:0004826">
    <property type="term" value="F:phenylalanine-tRNA ligase activity"/>
    <property type="evidence" value="ECO:0007669"/>
    <property type="project" value="UniProtKB-EC"/>
</dbReference>
<evidence type="ECO:0000256" key="10">
    <source>
        <dbReference type="ARBA" id="ARBA00022741"/>
    </source>
</evidence>
<dbReference type="NCBIfam" id="TIGR00468">
    <property type="entry name" value="pheS"/>
    <property type="match status" value="1"/>
</dbReference>
<evidence type="ECO:0000256" key="16">
    <source>
        <dbReference type="ARBA" id="ARBA00049255"/>
    </source>
</evidence>
<feature type="domain" description="Aminoacyl-transfer RNA synthetases class-II family profile" evidence="18">
    <location>
        <begin position="119"/>
        <end position="338"/>
    </location>
</feature>
<sequence length="338" mass="37471">MSQASSSPQEILTRALAELAAAKDPASAQAWRNRYLGRQGEAQKILDGLKSLPATERPAAGKAANDFRKALEEAWAEKGESGAGESRATSGEIDPTLPGKPYPSGAVHVVTQTLDRIIDIFHRLGFALADGPEIETEHHNFDALNTQPDHPARDEADTFYLDLPPGPHGRWLLRTQTSPVQIRVLEKRKPPIKIIAPGRCYRRDEVDATHGIFFHQVEGLCVGEGIGLPHLKGVLEFFFRELLGQGTKVRLRPHYFPFTEPSFEVDCSIPGKTFRGKEWLEIAGCGLVHPKVLRGVGVDPEKFTGYAFGLGVERIAMVRHGIPDLRLFYENDVRFLKQ</sequence>
<evidence type="ECO:0000259" key="18">
    <source>
        <dbReference type="PROSITE" id="PS50862"/>
    </source>
</evidence>
<protein>
    <recommendedName>
        <fullName evidence="6">Phenylalanine--tRNA ligase alpha subunit</fullName>
        <ecNumber evidence="5">6.1.1.20</ecNumber>
    </recommendedName>
    <alternativeName>
        <fullName evidence="15">Phenylalanyl-tRNA synthetase alpha subunit</fullName>
    </alternativeName>
</protein>
<dbReference type="InterPro" id="IPR022911">
    <property type="entry name" value="Phe_tRNA_ligase_alpha1_bac"/>
</dbReference>
<comment type="subunit">
    <text evidence="4">Tetramer of two alpha and two beta subunits.</text>
</comment>
<dbReference type="Gene3D" id="3.30.930.10">
    <property type="entry name" value="Bira Bifunctional Protein, Domain 2"/>
    <property type="match status" value="1"/>
</dbReference>
<keyword evidence="12" id="KW-0460">Magnesium</keyword>
<evidence type="ECO:0000313" key="19">
    <source>
        <dbReference type="EMBL" id="KRO62644.1"/>
    </source>
</evidence>
<dbReference type="InterPro" id="IPR002319">
    <property type="entry name" value="Phenylalanyl-tRNA_Synthase"/>
</dbReference>
<dbReference type="SUPFAM" id="SSF46589">
    <property type="entry name" value="tRNA-binding arm"/>
    <property type="match status" value="1"/>
</dbReference>
<evidence type="ECO:0000256" key="4">
    <source>
        <dbReference type="ARBA" id="ARBA00011209"/>
    </source>
</evidence>
<dbReference type="GO" id="GO:0005737">
    <property type="term" value="C:cytoplasm"/>
    <property type="evidence" value="ECO:0007669"/>
    <property type="project" value="UniProtKB-SubCell"/>
</dbReference>
<keyword evidence="10" id="KW-0547">Nucleotide-binding</keyword>
<dbReference type="InterPro" id="IPR004529">
    <property type="entry name" value="Phe-tRNA-synth_IIc_asu"/>
</dbReference>
<keyword evidence="11" id="KW-0067">ATP-binding</keyword>
<comment type="cofactor">
    <cofactor evidence="1">
        <name>Mg(2+)</name>
        <dbReference type="ChEBI" id="CHEBI:18420"/>
    </cofactor>
</comment>
<evidence type="ECO:0000256" key="8">
    <source>
        <dbReference type="ARBA" id="ARBA00022598"/>
    </source>
</evidence>
<dbReference type="Proteomes" id="UP000051269">
    <property type="component" value="Unassembled WGS sequence"/>
</dbReference>
<dbReference type="PANTHER" id="PTHR11538">
    <property type="entry name" value="PHENYLALANYL-TRNA SYNTHETASE"/>
    <property type="match status" value="1"/>
</dbReference>
<evidence type="ECO:0000256" key="14">
    <source>
        <dbReference type="ARBA" id="ARBA00023146"/>
    </source>
</evidence>
<dbReference type="InterPro" id="IPR045864">
    <property type="entry name" value="aa-tRNA-synth_II/BPL/LPL"/>
</dbReference>
<comment type="subcellular location">
    <subcellularLocation>
        <location evidence="2">Cytoplasm</location>
    </subcellularLocation>
</comment>
<evidence type="ECO:0000313" key="20">
    <source>
        <dbReference type="Proteomes" id="UP000051269"/>
    </source>
</evidence>
<keyword evidence="13" id="KW-0648">Protein biosynthesis</keyword>
<dbReference type="InterPro" id="IPR004188">
    <property type="entry name" value="Phe-tRNA_ligase_II_N"/>
</dbReference>
<evidence type="ECO:0000256" key="7">
    <source>
        <dbReference type="ARBA" id="ARBA00022490"/>
    </source>
</evidence>
<keyword evidence="7" id="KW-0963">Cytoplasm</keyword>
<evidence type="ECO:0000256" key="15">
    <source>
        <dbReference type="ARBA" id="ARBA00030612"/>
    </source>
</evidence>
<evidence type="ECO:0000256" key="9">
    <source>
        <dbReference type="ARBA" id="ARBA00022723"/>
    </source>
</evidence>
<comment type="similarity">
    <text evidence="3">Belongs to the class-II aminoacyl-tRNA synthetase family. Phe-tRNA synthetase alpha subunit type 1 subfamily.</text>
</comment>
<dbReference type="PANTHER" id="PTHR11538:SF41">
    <property type="entry name" value="PHENYLALANINE--TRNA LIGASE, MITOCHONDRIAL"/>
    <property type="match status" value="1"/>
</dbReference>
<keyword evidence="8 19" id="KW-0436">Ligase</keyword>
<dbReference type="InterPro" id="IPR006195">
    <property type="entry name" value="aa-tRNA-synth_II"/>
</dbReference>
<evidence type="ECO:0000256" key="17">
    <source>
        <dbReference type="SAM" id="MobiDB-lite"/>
    </source>
</evidence>
<evidence type="ECO:0000256" key="6">
    <source>
        <dbReference type="ARBA" id="ARBA00015409"/>
    </source>
</evidence>
<evidence type="ECO:0000256" key="13">
    <source>
        <dbReference type="ARBA" id="ARBA00022917"/>
    </source>
</evidence>
<dbReference type="PROSITE" id="PS50862">
    <property type="entry name" value="AA_TRNA_LIGASE_II"/>
    <property type="match status" value="1"/>
</dbReference>
<accession>A0A0R2RIY0</accession>
<dbReference type="AlphaFoldDB" id="A0A0R2RIY0"/>
<evidence type="ECO:0000256" key="12">
    <source>
        <dbReference type="ARBA" id="ARBA00022842"/>
    </source>
</evidence>
<evidence type="ECO:0000256" key="2">
    <source>
        <dbReference type="ARBA" id="ARBA00004496"/>
    </source>
</evidence>
<keyword evidence="9" id="KW-0479">Metal-binding</keyword>
<evidence type="ECO:0000256" key="3">
    <source>
        <dbReference type="ARBA" id="ARBA00010207"/>
    </source>
</evidence>
<gene>
    <name evidence="19" type="ORF">ABR82_07975</name>
</gene>
<feature type="non-terminal residue" evidence="19">
    <location>
        <position position="338"/>
    </location>
</feature>
<dbReference type="GO" id="GO:0000049">
    <property type="term" value="F:tRNA binding"/>
    <property type="evidence" value="ECO:0007669"/>
    <property type="project" value="InterPro"/>
</dbReference>
<dbReference type="GO" id="GO:0046872">
    <property type="term" value="F:metal ion binding"/>
    <property type="evidence" value="ECO:0007669"/>
    <property type="project" value="UniProtKB-KW"/>
</dbReference>